<protein>
    <recommendedName>
        <fullName evidence="4">LVIVD repeat-containing protein</fullName>
    </recommendedName>
</protein>
<dbReference type="RefSeq" id="WP_051518062.1">
    <property type="nucleotide sequence ID" value="NZ_AWQS01000007.1"/>
</dbReference>
<evidence type="ECO:0000313" key="2">
    <source>
        <dbReference type="EMBL" id="EWT07624.1"/>
    </source>
</evidence>
<dbReference type="EMBL" id="AWQS01000007">
    <property type="protein sequence ID" value="EWT07624.1"/>
    <property type="molecule type" value="Genomic_DNA"/>
</dbReference>
<evidence type="ECO:0000313" key="3">
    <source>
        <dbReference type="Proteomes" id="UP000019494"/>
    </source>
</evidence>
<organism evidence="2 3">
    <name type="scientific">Intrasporangium chromatireducens Q5-1</name>
    <dbReference type="NCBI Taxonomy" id="584657"/>
    <lineage>
        <taxon>Bacteria</taxon>
        <taxon>Bacillati</taxon>
        <taxon>Actinomycetota</taxon>
        <taxon>Actinomycetes</taxon>
        <taxon>Micrococcales</taxon>
        <taxon>Intrasporangiaceae</taxon>
        <taxon>Intrasporangium</taxon>
    </lineage>
</organism>
<reference evidence="3" key="1">
    <citation type="submission" date="2013-08" db="EMBL/GenBank/DDBJ databases">
        <title>Intrasporangium oryzae NRRL B-24470.</title>
        <authorList>
            <person name="Liu H."/>
            <person name="Wang G."/>
        </authorList>
    </citation>
    <scope>NUCLEOTIDE SEQUENCE [LARGE SCALE GENOMIC DNA]</scope>
    <source>
        <strain evidence="3">Q5-1</strain>
    </source>
</reference>
<feature type="signal peptide" evidence="1">
    <location>
        <begin position="1"/>
        <end position="35"/>
    </location>
</feature>
<evidence type="ECO:0000256" key="1">
    <source>
        <dbReference type="SAM" id="SignalP"/>
    </source>
</evidence>
<name>W9GUS7_9MICO</name>
<evidence type="ECO:0008006" key="4">
    <source>
        <dbReference type="Google" id="ProtNLM"/>
    </source>
</evidence>
<dbReference type="PATRIC" id="fig|584657.3.peg.370"/>
<dbReference type="SUPFAM" id="SSF75011">
    <property type="entry name" value="3-carboxy-cis,cis-mucoante lactonizing enzyme"/>
    <property type="match status" value="1"/>
</dbReference>
<sequence>MSRRRTHPPHRLLRRATVAVAASLGLTLSPVVAWACDDGEQQATAETAPASPHTARAVAAGQLDAVAPSGDYGSVEFVGNLPEAVGATAINFLDYGAKQRAMFVTGRFGLKSYDVTNPEKPRLLDSIDMPGFWENEDMDVDPSRKLVFLSQDPRAFGQPQSSGESGVYIVSARDPANLEILSFAHVPAGHTTTCINDCKYLWTGGPMKADDQPEDWQGRPIFVTDIRDPKRPKVYPDPVDLGRNDGVTDYVHDVQVDEDGVAWASGRGGLRGYWTKGRHWDPVQKVYRVATASDPVPYAGGKFVQQPDVGFPGGSFAHNALRPTRSMGGHPAGDLALVTIENFSDSCETDGNLLFVSLGDSRDGQGWRSTPENPYRLKIVGEFSPWGQEGSDPTTGCSAHYFQLQGDLVVQSFYGNGTRFIDVSDPAHPKQVGYYRPDGGSSAAPYFNGDVVYVADGRRGVDIIRPTMAKVG</sequence>
<dbReference type="AlphaFoldDB" id="W9GUS7"/>
<dbReference type="Proteomes" id="UP000019494">
    <property type="component" value="Unassembled WGS sequence"/>
</dbReference>
<accession>W9GUS7</accession>
<feature type="chain" id="PRO_5004924700" description="LVIVD repeat-containing protein" evidence="1">
    <location>
        <begin position="36"/>
        <end position="472"/>
    </location>
</feature>
<proteinExistence type="predicted"/>
<comment type="caution">
    <text evidence="2">The sequence shown here is derived from an EMBL/GenBank/DDBJ whole genome shotgun (WGS) entry which is preliminary data.</text>
</comment>
<keyword evidence="3" id="KW-1185">Reference proteome</keyword>
<gene>
    <name evidence="2" type="ORF">N864_03300</name>
</gene>
<keyword evidence="1" id="KW-0732">Signal</keyword>